<name>A0A0C9SQH4_PAXIN</name>
<gene>
    <name evidence="1" type="ORF">PAXINDRAFT_17300</name>
</gene>
<sequence length="154" mass="17348">MKLPPAATGSFSAVHRHFPVLRVTSKQSVMESNQSDPANSFFSDILKGNEWIISFANVVINREKDITAGVLSVLNFTRIVFGLENNSSLLSDIIGSLHAEETIEKSLAICHEWPDGLHIKVEEVYRIPLFERSLKRVSTKYSRPTSDWFTTVLK</sequence>
<evidence type="ECO:0000313" key="1">
    <source>
        <dbReference type="EMBL" id="KIJ09624.1"/>
    </source>
</evidence>
<accession>A0A0C9SQH4</accession>
<dbReference type="OrthoDB" id="1431934at2759"/>
<dbReference type="Proteomes" id="UP000053647">
    <property type="component" value="Unassembled WGS sequence"/>
</dbReference>
<reference evidence="2" key="2">
    <citation type="submission" date="2015-01" db="EMBL/GenBank/DDBJ databases">
        <title>Evolutionary Origins and Diversification of the Mycorrhizal Mutualists.</title>
        <authorList>
            <consortium name="DOE Joint Genome Institute"/>
            <consortium name="Mycorrhizal Genomics Consortium"/>
            <person name="Kohler A."/>
            <person name="Kuo A."/>
            <person name="Nagy L.G."/>
            <person name="Floudas D."/>
            <person name="Copeland A."/>
            <person name="Barry K.W."/>
            <person name="Cichocki N."/>
            <person name="Veneault-Fourrey C."/>
            <person name="LaButti K."/>
            <person name="Lindquist E.A."/>
            <person name="Lipzen A."/>
            <person name="Lundell T."/>
            <person name="Morin E."/>
            <person name="Murat C."/>
            <person name="Riley R."/>
            <person name="Ohm R."/>
            <person name="Sun H."/>
            <person name="Tunlid A."/>
            <person name="Henrissat B."/>
            <person name="Grigoriev I.V."/>
            <person name="Hibbett D.S."/>
            <person name="Martin F."/>
        </authorList>
    </citation>
    <scope>NUCLEOTIDE SEQUENCE [LARGE SCALE GENOMIC DNA]</scope>
    <source>
        <strain evidence="2">ATCC 200175</strain>
    </source>
</reference>
<dbReference type="EMBL" id="KN819447">
    <property type="protein sequence ID" value="KIJ09624.1"/>
    <property type="molecule type" value="Genomic_DNA"/>
</dbReference>
<reference evidence="1 2" key="1">
    <citation type="submission" date="2014-06" db="EMBL/GenBank/DDBJ databases">
        <authorList>
            <consortium name="DOE Joint Genome Institute"/>
            <person name="Kuo A."/>
            <person name="Kohler A."/>
            <person name="Nagy L.G."/>
            <person name="Floudas D."/>
            <person name="Copeland A."/>
            <person name="Barry K.W."/>
            <person name="Cichocki N."/>
            <person name="Veneault-Fourrey C."/>
            <person name="LaButti K."/>
            <person name="Lindquist E.A."/>
            <person name="Lipzen A."/>
            <person name="Lundell T."/>
            <person name="Morin E."/>
            <person name="Murat C."/>
            <person name="Sun H."/>
            <person name="Tunlid A."/>
            <person name="Henrissat B."/>
            <person name="Grigoriev I.V."/>
            <person name="Hibbett D.S."/>
            <person name="Martin F."/>
            <person name="Nordberg H.P."/>
            <person name="Cantor M.N."/>
            <person name="Hua S.X."/>
        </authorList>
    </citation>
    <scope>NUCLEOTIDE SEQUENCE [LARGE SCALE GENOMIC DNA]</scope>
    <source>
        <strain evidence="1 2">ATCC 200175</strain>
    </source>
</reference>
<dbReference type="AlphaFoldDB" id="A0A0C9SQH4"/>
<protein>
    <submittedName>
        <fullName evidence="1">Uncharacterized protein</fullName>
    </submittedName>
</protein>
<proteinExistence type="predicted"/>
<dbReference type="HOGENOM" id="CLU_1704793_0_0_1"/>
<organism evidence="1 2">
    <name type="scientific">Paxillus involutus ATCC 200175</name>
    <dbReference type="NCBI Taxonomy" id="664439"/>
    <lineage>
        <taxon>Eukaryota</taxon>
        <taxon>Fungi</taxon>
        <taxon>Dikarya</taxon>
        <taxon>Basidiomycota</taxon>
        <taxon>Agaricomycotina</taxon>
        <taxon>Agaricomycetes</taxon>
        <taxon>Agaricomycetidae</taxon>
        <taxon>Boletales</taxon>
        <taxon>Paxilineae</taxon>
        <taxon>Paxillaceae</taxon>
        <taxon>Paxillus</taxon>
    </lineage>
</organism>
<evidence type="ECO:0000313" key="2">
    <source>
        <dbReference type="Proteomes" id="UP000053647"/>
    </source>
</evidence>
<keyword evidence="2" id="KW-1185">Reference proteome</keyword>